<dbReference type="Proteomes" id="UP000596742">
    <property type="component" value="Unassembled WGS sequence"/>
</dbReference>
<gene>
    <name evidence="1" type="ORF">MGAL_10B070035</name>
</gene>
<evidence type="ECO:0000313" key="1">
    <source>
        <dbReference type="EMBL" id="VDI05038.1"/>
    </source>
</evidence>
<organism evidence="1 2">
    <name type="scientific">Mytilus galloprovincialis</name>
    <name type="common">Mediterranean mussel</name>
    <dbReference type="NCBI Taxonomy" id="29158"/>
    <lineage>
        <taxon>Eukaryota</taxon>
        <taxon>Metazoa</taxon>
        <taxon>Spiralia</taxon>
        <taxon>Lophotrochozoa</taxon>
        <taxon>Mollusca</taxon>
        <taxon>Bivalvia</taxon>
        <taxon>Autobranchia</taxon>
        <taxon>Pteriomorphia</taxon>
        <taxon>Mytilida</taxon>
        <taxon>Mytiloidea</taxon>
        <taxon>Mytilidae</taxon>
        <taxon>Mytilinae</taxon>
        <taxon>Mytilus</taxon>
    </lineage>
</organism>
<dbReference type="PANTHER" id="PTHR47331:SF6">
    <property type="entry name" value="DOUBLECORTIN DOMAIN-CONTAINING PROTEIN"/>
    <property type="match status" value="1"/>
</dbReference>
<dbReference type="OrthoDB" id="6434680at2759"/>
<evidence type="ECO:0000313" key="2">
    <source>
        <dbReference type="Proteomes" id="UP000596742"/>
    </source>
</evidence>
<dbReference type="AlphaFoldDB" id="A0A8B6CGH4"/>
<proteinExistence type="predicted"/>
<comment type="caution">
    <text evidence="1">The sequence shown here is derived from an EMBL/GenBank/DDBJ whole genome shotgun (WGS) entry which is preliminary data.</text>
</comment>
<dbReference type="EMBL" id="UYJE01001773">
    <property type="protein sequence ID" value="VDI05038.1"/>
    <property type="molecule type" value="Genomic_DNA"/>
</dbReference>
<reference evidence="1" key="1">
    <citation type="submission" date="2018-11" db="EMBL/GenBank/DDBJ databases">
        <authorList>
            <person name="Alioto T."/>
            <person name="Alioto T."/>
        </authorList>
    </citation>
    <scope>NUCLEOTIDE SEQUENCE</scope>
</reference>
<protein>
    <submittedName>
        <fullName evidence="1">Uncharacterized protein</fullName>
    </submittedName>
</protein>
<sequence length="138" mass="15852">MEKVLERKHAEIAPPLGQEEERGTYLFLGLSPTNFYVDDGLVSLATPREAIDLLQRTRESLQTGGNLRLHKIASNSKEVMDAFEQQDRANNFKDIDLCVDELPTHQSLGLNWELETDTFTYKFLQKRNLSADEDYYPS</sequence>
<accession>A0A8B6CGH4</accession>
<name>A0A8B6CGH4_MYTGA</name>
<dbReference type="PANTHER" id="PTHR47331">
    <property type="entry name" value="PHD-TYPE DOMAIN-CONTAINING PROTEIN"/>
    <property type="match status" value="1"/>
</dbReference>
<keyword evidence="2" id="KW-1185">Reference proteome</keyword>